<name>A0ABU7EFU1_9TELE</name>
<proteinExistence type="predicted"/>
<accession>A0ABU7EFU1</accession>
<gene>
    <name evidence="1" type="ORF">CHARACLAT_026071</name>
</gene>
<protein>
    <submittedName>
        <fullName evidence="1">Uncharacterized protein</fullName>
    </submittedName>
</protein>
<dbReference type="EMBL" id="JAHUTJ010052278">
    <property type="protein sequence ID" value="MED6285118.1"/>
    <property type="molecule type" value="Genomic_DNA"/>
</dbReference>
<comment type="caution">
    <text evidence="1">The sequence shown here is derived from an EMBL/GenBank/DDBJ whole genome shotgun (WGS) entry which is preliminary data.</text>
</comment>
<evidence type="ECO:0000313" key="2">
    <source>
        <dbReference type="Proteomes" id="UP001352852"/>
    </source>
</evidence>
<keyword evidence="2" id="KW-1185">Reference proteome</keyword>
<feature type="non-terminal residue" evidence="1">
    <location>
        <position position="1"/>
    </location>
</feature>
<reference evidence="1 2" key="1">
    <citation type="submission" date="2021-06" db="EMBL/GenBank/DDBJ databases">
        <authorList>
            <person name="Palmer J.M."/>
        </authorList>
    </citation>
    <scope>NUCLEOTIDE SEQUENCE [LARGE SCALE GENOMIC DNA]</scope>
    <source>
        <strain evidence="1 2">CL_MEX2019</strain>
        <tissue evidence="1">Muscle</tissue>
    </source>
</reference>
<sequence length="97" mass="11067">LTWEDDTTQQVLSKELSKLRRIPYRSQLKGPIYRSNSRPAAAAMDPVDQKVKPVEVELNRNLQTYLQRLGLLPKTSPTSSLRKPGKVRFSSVCYCFA</sequence>
<evidence type="ECO:0000313" key="1">
    <source>
        <dbReference type="EMBL" id="MED6285118.1"/>
    </source>
</evidence>
<organism evidence="1 2">
    <name type="scientific">Characodon lateralis</name>
    <dbReference type="NCBI Taxonomy" id="208331"/>
    <lineage>
        <taxon>Eukaryota</taxon>
        <taxon>Metazoa</taxon>
        <taxon>Chordata</taxon>
        <taxon>Craniata</taxon>
        <taxon>Vertebrata</taxon>
        <taxon>Euteleostomi</taxon>
        <taxon>Actinopterygii</taxon>
        <taxon>Neopterygii</taxon>
        <taxon>Teleostei</taxon>
        <taxon>Neoteleostei</taxon>
        <taxon>Acanthomorphata</taxon>
        <taxon>Ovalentaria</taxon>
        <taxon>Atherinomorphae</taxon>
        <taxon>Cyprinodontiformes</taxon>
        <taxon>Goodeidae</taxon>
        <taxon>Characodon</taxon>
    </lineage>
</organism>
<dbReference type="Proteomes" id="UP001352852">
    <property type="component" value="Unassembled WGS sequence"/>
</dbReference>